<dbReference type="AlphaFoldDB" id="A0A1G2UMK5"/>
<name>A0A1G2UMK5_9BACT</name>
<dbReference type="Gene3D" id="1.10.287.1080">
    <property type="entry name" value="MazG-like"/>
    <property type="match status" value="1"/>
</dbReference>
<sequence length="110" mass="12350">MNLSEYQKKALKTALFPKKYKVIYAAMGLGNEAGEVLGKIKKWLRGDDGNGAMSKERRLALRDELGDVLWYLAVLSRDLGLNLDDIAKLNIEKLESRKKRGALKGDGDKR</sequence>
<dbReference type="PIRSF" id="PIRSF006639">
    <property type="entry name" value="UCP006639_pph"/>
    <property type="match status" value="1"/>
</dbReference>
<evidence type="ECO:0000313" key="3">
    <source>
        <dbReference type="Proteomes" id="UP000177202"/>
    </source>
</evidence>
<feature type="domain" description="NTP pyrophosphohydrolase MazG-like" evidence="1">
    <location>
        <begin position="29"/>
        <end position="100"/>
    </location>
</feature>
<dbReference type="InterPro" id="IPR004518">
    <property type="entry name" value="MazG-like_dom"/>
</dbReference>
<reference evidence="2 3" key="1">
    <citation type="journal article" date="2016" name="Nat. Commun.">
        <title>Thousands of microbial genomes shed light on interconnected biogeochemical processes in an aquifer system.</title>
        <authorList>
            <person name="Anantharaman K."/>
            <person name="Brown C.T."/>
            <person name="Hug L.A."/>
            <person name="Sharon I."/>
            <person name="Castelle C.J."/>
            <person name="Probst A.J."/>
            <person name="Thomas B.C."/>
            <person name="Singh A."/>
            <person name="Wilkins M.J."/>
            <person name="Karaoz U."/>
            <person name="Brodie E.L."/>
            <person name="Williams K.H."/>
            <person name="Hubbard S.S."/>
            <person name="Banfield J.F."/>
        </authorList>
    </citation>
    <scope>NUCLEOTIDE SEQUENCE [LARGE SCALE GENOMIC DNA]</scope>
</reference>
<dbReference type="Pfam" id="PF03819">
    <property type="entry name" value="MazG"/>
    <property type="match status" value="1"/>
</dbReference>
<dbReference type="STRING" id="1802772.A3H60_00930"/>
<organism evidence="2 3">
    <name type="scientific">Candidatus Zambryskibacteria bacterium RIFCSPLOWO2_02_FULL_44_12b</name>
    <dbReference type="NCBI Taxonomy" id="1802772"/>
    <lineage>
        <taxon>Bacteria</taxon>
        <taxon>Candidatus Zambryskiibacteriota</taxon>
    </lineage>
</organism>
<protein>
    <recommendedName>
        <fullName evidence="1">NTP pyrophosphohydrolase MazG-like domain-containing protein</fullName>
    </recommendedName>
</protein>
<evidence type="ECO:0000259" key="1">
    <source>
        <dbReference type="Pfam" id="PF03819"/>
    </source>
</evidence>
<dbReference type="EMBL" id="MHWP01000011">
    <property type="protein sequence ID" value="OHB10625.1"/>
    <property type="molecule type" value="Genomic_DNA"/>
</dbReference>
<dbReference type="Proteomes" id="UP000177202">
    <property type="component" value="Unassembled WGS sequence"/>
</dbReference>
<proteinExistence type="predicted"/>
<dbReference type="InterPro" id="IPR011379">
    <property type="entry name" value="MazG-related_GP37"/>
</dbReference>
<dbReference type="CDD" id="cd11541">
    <property type="entry name" value="NTP-PPase_u4"/>
    <property type="match status" value="1"/>
</dbReference>
<gene>
    <name evidence="2" type="ORF">A3H60_00930</name>
</gene>
<dbReference type="SUPFAM" id="SSF101386">
    <property type="entry name" value="all-alpha NTP pyrophosphatases"/>
    <property type="match status" value="1"/>
</dbReference>
<evidence type="ECO:0000313" key="2">
    <source>
        <dbReference type="EMBL" id="OHB10625.1"/>
    </source>
</evidence>
<comment type="caution">
    <text evidence="2">The sequence shown here is derived from an EMBL/GenBank/DDBJ whole genome shotgun (WGS) entry which is preliminary data.</text>
</comment>
<accession>A0A1G2UMK5</accession>